<feature type="non-terminal residue" evidence="2">
    <location>
        <position position="1"/>
    </location>
</feature>
<feature type="region of interest" description="Disordered" evidence="1">
    <location>
        <begin position="1"/>
        <end position="34"/>
    </location>
</feature>
<accession>A0A0F8ZNR0</accession>
<evidence type="ECO:0000256" key="1">
    <source>
        <dbReference type="SAM" id="MobiDB-lite"/>
    </source>
</evidence>
<organism evidence="2">
    <name type="scientific">marine sediment metagenome</name>
    <dbReference type="NCBI Taxonomy" id="412755"/>
    <lineage>
        <taxon>unclassified sequences</taxon>
        <taxon>metagenomes</taxon>
        <taxon>ecological metagenomes</taxon>
    </lineage>
</organism>
<protein>
    <submittedName>
        <fullName evidence="2">Uncharacterized protein</fullName>
    </submittedName>
</protein>
<sequence>PSPEEHPDEEKPAAEPAPEGESTESEKTAEADSE</sequence>
<feature type="compositionally biased region" description="Basic and acidic residues" evidence="1">
    <location>
        <begin position="1"/>
        <end position="13"/>
    </location>
</feature>
<name>A0A0F8ZNR0_9ZZZZ</name>
<reference evidence="2" key="1">
    <citation type="journal article" date="2015" name="Nature">
        <title>Complex archaea that bridge the gap between prokaryotes and eukaryotes.</title>
        <authorList>
            <person name="Spang A."/>
            <person name="Saw J.H."/>
            <person name="Jorgensen S.L."/>
            <person name="Zaremba-Niedzwiedzka K."/>
            <person name="Martijn J."/>
            <person name="Lind A.E."/>
            <person name="van Eijk R."/>
            <person name="Schleper C."/>
            <person name="Guy L."/>
            <person name="Ettema T.J."/>
        </authorList>
    </citation>
    <scope>NUCLEOTIDE SEQUENCE</scope>
</reference>
<gene>
    <name evidence="2" type="ORF">LCGC14_3013170</name>
</gene>
<evidence type="ECO:0000313" key="2">
    <source>
        <dbReference type="EMBL" id="KKK61556.1"/>
    </source>
</evidence>
<dbReference type="AlphaFoldDB" id="A0A0F8ZNR0"/>
<feature type="compositionally biased region" description="Basic and acidic residues" evidence="1">
    <location>
        <begin position="24"/>
        <end position="34"/>
    </location>
</feature>
<dbReference type="EMBL" id="LAZR01062419">
    <property type="protein sequence ID" value="KKK61556.1"/>
    <property type="molecule type" value="Genomic_DNA"/>
</dbReference>
<proteinExistence type="predicted"/>
<comment type="caution">
    <text evidence="2">The sequence shown here is derived from an EMBL/GenBank/DDBJ whole genome shotgun (WGS) entry which is preliminary data.</text>
</comment>